<comment type="subcellular location">
    <subcellularLocation>
        <location evidence="1">Cell membrane</location>
        <topology evidence="1">Multi-pass membrane protein</topology>
    </subcellularLocation>
</comment>
<dbReference type="PANTHER" id="PTHR30106:SF1">
    <property type="entry name" value="UPF0324 MEMBRANE PROTEIN FN0533"/>
    <property type="match status" value="1"/>
</dbReference>
<evidence type="ECO:0000313" key="9">
    <source>
        <dbReference type="Proteomes" id="UP000565715"/>
    </source>
</evidence>
<dbReference type="Pfam" id="PF03601">
    <property type="entry name" value="Cons_hypoth698"/>
    <property type="match status" value="1"/>
</dbReference>
<dbReference type="GO" id="GO:0005886">
    <property type="term" value="C:plasma membrane"/>
    <property type="evidence" value="ECO:0007669"/>
    <property type="project" value="UniProtKB-SubCell"/>
</dbReference>
<evidence type="ECO:0000256" key="7">
    <source>
        <dbReference type="SAM" id="Phobius"/>
    </source>
</evidence>
<accession>A0A846XCF9</accession>
<evidence type="ECO:0000256" key="3">
    <source>
        <dbReference type="ARBA" id="ARBA00022475"/>
    </source>
</evidence>
<dbReference type="PANTHER" id="PTHR30106">
    <property type="entry name" value="INNER MEMBRANE PROTEIN YEIH-RELATED"/>
    <property type="match status" value="1"/>
</dbReference>
<dbReference type="AlphaFoldDB" id="A0A846XCF9"/>
<keyword evidence="6 7" id="KW-0472">Membrane</keyword>
<evidence type="ECO:0000256" key="2">
    <source>
        <dbReference type="ARBA" id="ARBA00007977"/>
    </source>
</evidence>
<dbReference type="Proteomes" id="UP000565715">
    <property type="component" value="Unassembled WGS sequence"/>
</dbReference>
<keyword evidence="3" id="KW-1003">Cell membrane</keyword>
<feature type="transmembrane region" description="Helical" evidence="7">
    <location>
        <begin position="115"/>
        <end position="135"/>
    </location>
</feature>
<evidence type="ECO:0000256" key="4">
    <source>
        <dbReference type="ARBA" id="ARBA00022692"/>
    </source>
</evidence>
<keyword evidence="9" id="KW-1185">Reference proteome</keyword>
<evidence type="ECO:0000313" key="8">
    <source>
        <dbReference type="EMBL" id="NKY32356.1"/>
    </source>
</evidence>
<dbReference type="EMBL" id="JAAXOO010000001">
    <property type="protein sequence ID" value="NKY32356.1"/>
    <property type="molecule type" value="Genomic_DNA"/>
</dbReference>
<feature type="transmembrane region" description="Helical" evidence="7">
    <location>
        <begin position="170"/>
        <end position="190"/>
    </location>
</feature>
<feature type="transmembrane region" description="Helical" evidence="7">
    <location>
        <begin position="331"/>
        <end position="349"/>
    </location>
</feature>
<feature type="transmembrane region" description="Helical" evidence="7">
    <location>
        <begin position="266"/>
        <end position="289"/>
    </location>
</feature>
<name>A0A846XCF9_9NOCA</name>
<feature type="transmembrane region" description="Helical" evidence="7">
    <location>
        <begin position="142"/>
        <end position="164"/>
    </location>
</feature>
<reference evidence="8 9" key="1">
    <citation type="submission" date="2020-04" db="EMBL/GenBank/DDBJ databases">
        <title>MicrobeNet Type strains.</title>
        <authorList>
            <person name="Nicholson A.C."/>
        </authorList>
    </citation>
    <scope>NUCLEOTIDE SEQUENCE [LARGE SCALE GENOMIC DNA]</scope>
    <source>
        <strain evidence="8 9">DSM 45078</strain>
    </source>
</reference>
<organism evidence="8 9">
    <name type="scientific">Nocardia speluncae</name>
    <dbReference type="NCBI Taxonomy" id="419477"/>
    <lineage>
        <taxon>Bacteria</taxon>
        <taxon>Bacillati</taxon>
        <taxon>Actinomycetota</taxon>
        <taxon>Actinomycetes</taxon>
        <taxon>Mycobacteriales</taxon>
        <taxon>Nocardiaceae</taxon>
        <taxon>Nocardia</taxon>
    </lineage>
</organism>
<sequence>MTSCGFDGYRGPPGSDKVGPVTDVYRRIPGLGLAAGLATVATLLGTFVPVAGAPVLALVAGAAVGMRAEGQVADSGRFGPGLAWARQHLLGAAIALLGLGLPVGAVFTVGRETAVVLLGTLCAGAVTALFVGRLLGLHRESVILIAAGTTICGASAIAATTAVLKPDRERVAYALGTIFVFNIVAVLAYPPLGRTIGMSEEAFGLWAGTAINDTSSVLAAGIAFGPVAASFAVVVKLVRSLMIIPLCVGLHFSCRRTDTGDLARPPLWRTVPLFVVLFLAASVVAGTGVLPSSWTAHLTDLSSWLVAAVLAAIGTSLTWRRLRSAGSRPLMFGGALAVVLALSALALQWCTGWR</sequence>
<feature type="transmembrane region" description="Helical" evidence="7">
    <location>
        <begin position="89"/>
        <end position="109"/>
    </location>
</feature>
<feature type="transmembrane region" description="Helical" evidence="7">
    <location>
        <begin position="301"/>
        <end position="319"/>
    </location>
</feature>
<keyword evidence="5 7" id="KW-1133">Transmembrane helix</keyword>
<evidence type="ECO:0000256" key="5">
    <source>
        <dbReference type="ARBA" id="ARBA00022989"/>
    </source>
</evidence>
<keyword evidence="4 7" id="KW-0812">Transmembrane</keyword>
<dbReference type="InterPro" id="IPR018383">
    <property type="entry name" value="UPF0324_pro"/>
</dbReference>
<comment type="caution">
    <text evidence="8">The sequence shown here is derived from an EMBL/GenBank/DDBJ whole genome shotgun (WGS) entry which is preliminary data.</text>
</comment>
<evidence type="ECO:0000256" key="1">
    <source>
        <dbReference type="ARBA" id="ARBA00004651"/>
    </source>
</evidence>
<comment type="similarity">
    <text evidence="2">Belongs to the UPF0324 family.</text>
</comment>
<proteinExistence type="inferred from homology"/>
<evidence type="ECO:0000256" key="6">
    <source>
        <dbReference type="ARBA" id="ARBA00023136"/>
    </source>
</evidence>
<gene>
    <name evidence="8" type="ORF">HGA13_04610</name>
</gene>
<protein>
    <submittedName>
        <fullName evidence="8">Putative sulfate exporter family transporter</fullName>
    </submittedName>
</protein>